<proteinExistence type="predicted"/>
<reference evidence="2 3" key="1">
    <citation type="submission" date="2017-04" db="EMBL/GenBank/DDBJ databases">
        <authorList>
            <person name="Afonso C.L."/>
            <person name="Miller P.J."/>
            <person name="Scott M.A."/>
            <person name="Spackman E."/>
            <person name="Goraichik I."/>
            <person name="Dimitrov K.M."/>
            <person name="Suarez D.L."/>
            <person name="Swayne D.E."/>
        </authorList>
    </citation>
    <scope>NUCLEOTIDE SEQUENCE [LARGE SCALE GENOMIC DNA]</scope>
    <source>
        <strain evidence="2 3">DSM 43828</strain>
    </source>
</reference>
<protein>
    <submittedName>
        <fullName evidence="2">Uncharacterized protein</fullName>
    </submittedName>
</protein>
<dbReference type="InterPro" id="IPR027417">
    <property type="entry name" value="P-loop_NTPase"/>
</dbReference>
<dbReference type="RefSeq" id="WP_200826128.1">
    <property type="nucleotide sequence ID" value="NZ_FWXV01000022.1"/>
</dbReference>
<dbReference type="AlphaFoldDB" id="A0A1W2FZE3"/>
<sequence>MATRWAVRSGSSRKPHHQQATHEGPAASCLWPHVDGRTYRKRGDHLCKPRADHAIAFAQERAGEQEICVHTKDRWARTSFILAPWQRDDIVRPLFGEVRWDEAWGATSGATASPGSSWRARTASPSCWRSSRSTCSWPTGVEGTEIYGCAMDKPQAHKVFEVAARMVKLSPVLSRRLRAIEHQARIVDEKTGSYYEVVAADSMGNLGHNPSAVIFDEVLNQPNGDLWSARCVPAWVPGCNR</sequence>
<dbReference type="EMBL" id="FWXV01000022">
    <property type="protein sequence ID" value="SMD27271.1"/>
    <property type="molecule type" value="Genomic_DNA"/>
</dbReference>
<dbReference type="Proteomes" id="UP000192674">
    <property type="component" value="Unassembled WGS sequence"/>
</dbReference>
<gene>
    <name evidence="2" type="ORF">SAMN05661093_10874</name>
</gene>
<accession>A0A1W2FZE3</accession>
<evidence type="ECO:0000313" key="2">
    <source>
        <dbReference type="EMBL" id="SMD27271.1"/>
    </source>
</evidence>
<name>A0A1W2FZE3_KIBAR</name>
<organism evidence="2 3">
    <name type="scientific">Kibdelosporangium aridum</name>
    <dbReference type="NCBI Taxonomy" id="2030"/>
    <lineage>
        <taxon>Bacteria</taxon>
        <taxon>Bacillati</taxon>
        <taxon>Actinomycetota</taxon>
        <taxon>Actinomycetes</taxon>
        <taxon>Pseudonocardiales</taxon>
        <taxon>Pseudonocardiaceae</taxon>
        <taxon>Kibdelosporangium</taxon>
    </lineage>
</organism>
<dbReference type="Gene3D" id="3.40.50.300">
    <property type="entry name" value="P-loop containing nucleotide triphosphate hydrolases"/>
    <property type="match status" value="1"/>
</dbReference>
<evidence type="ECO:0000256" key="1">
    <source>
        <dbReference type="SAM" id="MobiDB-lite"/>
    </source>
</evidence>
<feature type="region of interest" description="Disordered" evidence="1">
    <location>
        <begin position="1"/>
        <end position="25"/>
    </location>
</feature>
<evidence type="ECO:0000313" key="3">
    <source>
        <dbReference type="Proteomes" id="UP000192674"/>
    </source>
</evidence>
<keyword evidence="3" id="KW-1185">Reference proteome</keyword>